<feature type="compositionally biased region" description="Polar residues" evidence="1">
    <location>
        <begin position="113"/>
        <end position="127"/>
    </location>
</feature>
<reference evidence="2" key="3">
    <citation type="submission" date="2025-09" db="UniProtKB">
        <authorList>
            <consortium name="Ensembl"/>
        </authorList>
    </citation>
    <scope>IDENTIFICATION</scope>
</reference>
<protein>
    <submittedName>
        <fullName evidence="2">Uncharacterized protein</fullName>
    </submittedName>
</protein>
<reference evidence="2" key="2">
    <citation type="submission" date="2025-08" db="UniProtKB">
        <authorList>
            <consortium name="Ensembl"/>
        </authorList>
    </citation>
    <scope>IDENTIFICATION</scope>
</reference>
<sequence>QGRDNPPPPGLTSSRPPSCPCSPWRPARPASPWRCGWPRCWGPRRAGSPARSAGTRGPASRHSHPPPRCPWLCCCPLLLPPPGQTLFERESGAICSSSVMLLRSGSPARKASSESAQPNSCSGSSNGAAPLGPASAHSRPPHPHRSPAPAPGLHWGPPQTRSHWRRGPAWHHPLQPGWGS</sequence>
<reference evidence="2" key="1">
    <citation type="submission" date="2020-03" db="EMBL/GenBank/DDBJ databases">
        <title>Melopsittacus undulatus (budgerigar) genome, bMelUnd1, maternal haplotype with Z.</title>
        <authorList>
            <person name="Gedman G."/>
            <person name="Mountcastle J."/>
            <person name="Haase B."/>
            <person name="Formenti G."/>
            <person name="Wright T."/>
            <person name="Apodaca J."/>
            <person name="Pelan S."/>
            <person name="Chow W."/>
            <person name="Rhie A."/>
            <person name="Howe K."/>
            <person name="Fedrigo O."/>
            <person name="Jarvis E.D."/>
        </authorList>
    </citation>
    <scope>NUCLEOTIDE SEQUENCE [LARGE SCALE GENOMIC DNA]</scope>
</reference>
<proteinExistence type="predicted"/>
<feature type="region of interest" description="Disordered" evidence="1">
    <location>
        <begin position="106"/>
        <end position="180"/>
    </location>
</feature>
<accession>A0A8C6IZF7</accession>
<evidence type="ECO:0000256" key="1">
    <source>
        <dbReference type="SAM" id="MobiDB-lite"/>
    </source>
</evidence>
<accession>A0A8V5GL63</accession>
<feature type="region of interest" description="Disordered" evidence="1">
    <location>
        <begin position="1"/>
        <end position="66"/>
    </location>
</feature>
<keyword evidence="3" id="KW-1185">Reference proteome</keyword>
<dbReference type="Proteomes" id="UP000694405">
    <property type="component" value="Chromosome 20"/>
</dbReference>
<feature type="compositionally biased region" description="Pro residues" evidence="1">
    <location>
        <begin position="1"/>
        <end position="10"/>
    </location>
</feature>
<organism evidence="2 3">
    <name type="scientific">Melopsittacus undulatus</name>
    <name type="common">Budgerigar</name>
    <name type="synonym">Psittacus undulatus</name>
    <dbReference type="NCBI Taxonomy" id="13146"/>
    <lineage>
        <taxon>Eukaryota</taxon>
        <taxon>Metazoa</taxon>
        <taxon>Chordata</taxon>
        <taxon>Craniata</taxon>
        <taxon>Vertebrata</taxon>
        <taxon>Euteleostomi</taxon>
        <taxon>Archelosauria</taxon>
        <taxon>Archosauria</taxon>
        <taxon>Dinosauria</taxon>
        <taxon>Saurischia</taxon>
        <taxon>Theropoda</taxon>
        <taxon>Coelurosauria</taxon>
        <taxon>Aves</taxon>
        <taxon>Neognathae</taxon>
        <taxon>Neoaves</taxon>
        <taxon>Telluraves</taxon>
        <taxon>Australaves</taxon>
        <taxon>Psittaciformes</taxon>
        <taxon>Psittaculidae</taxon>
        <taxon>Melopsittacus</taxon>
    </lineage>
</organism>
<evidence type="ECO:0000313" key="2">
    <source>
        <dbReference type="Ensembl" id="ENSMUNP00000004425.2"/>
    </source>
</evidence>
<evidence type="ECO:0000313" key="3">
    <source>
        <dbReference type="Proteomes" id="UP000694405"/>
    </source>
</evidence>
<name>A0A8C6IZF7_MELUD</name>
<feature type="compositionally biased region" description="Low complexity" evidence="1">
    <location>
        <begin position="11"/>
        <end position="34"/>
    </location>
</feature>
<dbReference type="AlphaFoldDB" id="A0A8C6IZF7"/>
<dbReference type="Ensembl" id="ENSMUNT00000005173.2">
    <property type="protein sequence ID" value="ENSMUNP00000004425.2"/>
    <property type="gene ID" value="ENSMUNG00000003680.2"/>
</dbReference>